<evidence type="ECO:0000256" key="2">
    <source>
        <dbReference type="ARBA" id="ARBA00022670"/>
    </source>
</evidence>
<feature type="transmembrane region" description="Helical" evidence="11">
    <location>
        <begin position="182"/>
        <end position="202"/>
    </location>
</feature>
<keyword evidence="2 10" id="KW-0645">Protease</keyword>
<evidence type="ECO:0000256" key="5">
    <source>
        <dbReference type="ARBA" id="ARBA00022801"/>
    </source>
</evidence>
<evidence type="ECO:0000256" key="11">
    <source>
        <dbReference type="SAM" id="Phobius"/>
    </source>
</evidence>
<dbReference type="AlphaFoldDB" id="A0A412E121"/>
<dbReference type="EMBL" id="QRUB01000021">
    <property type="protein sequence ID" value="RGR26327.1"/>
    <property type="molecule type" value="Genomic_DNA"/>
</dbReference>
<dbReference type="Proteomes" id="UP000284161">
    <property type="component" value="Unassembled WGS sequence"/>
</dbReference>
<dbReference type="Pfam" id="PF01435">
    <property type="entry name" value="Peptidase_M48"/>
    <property type="match status" value="1"/>
</dbReference>
<evidence type="ECO:0000256" key="3">
    <source>
        <dbReference type="ARBA" id="ARBA00022692"/>
    </source>
</evidence>
<accession>A0A412E121</accession>
<evidence type="ECO:0000256" key="4">
    <source>
        <dbReference type="ARBA" id="ARBA00022723"/>
    </source>
</evidence>
<keyword evidence="3 11" id="KW-0812">Transmembrane</keyword>
<proteinExistence type="inferred from homology"/>
<dbReference type="InterPro" id="IPR001915">
    <property type="entry name" value="Peptidase_M48"/>
</dbReference>
<evidence type="ECO:0000256" key="6">
    <source>
        <dbReference type="ARBA" id="ARBA00022833"/>
    </source>
</evidence>
<organism evidence="13 14">
    <name type="scientific">Bacteroides stercoris</name>
    <dbReference type="NCBI Taxonomy" id="46506"/>
    <lineage>
        <taxon>Bacteria</taxon>
        <taxon>Pseudomonadati</taxon>
        <taxon>Bacteroidota</taxon>
        <taxon>Bacteroidia</taxon>
        <taxon>Bacteroidales</taxon>
        <taxon>Bacteroidaceae</taxon>
        <taxon>Bacteroides</taxon>
    </lineage>
</organism>
<feature type="domain" description="Peptidase M48" evidence="12">
    <location>
        <begin position="102"/>
        <end position="301"/>
    </location>
</feature>
<comment type="caution">
    <text evidence="13">The sequence shown here is derived from an EMBL/GenBank/DDBJ whole genome shotgun (WGS) entry which is preliminary data.</text>
</comment>
<keyword evidence="1" id="KW-1003">Cell membrane</keyword>
<reference evidence="13 14" key="1">
    <citation type="submission" date="2018-08" db="EMBL/GenBank/DDBJ databases">
        <title>A genome reference for cultivated species of the human gut microbiota.</title>
        <authorList>
            <person name="Zou Y."/>
            <person name="Xue W."/>
            <person name="Luo G."/>
        </authorList>
    </citation>
    <scope>NUCLEOTIDE SEQUENCE [LARGE SCALE GENOMIC DNA]</scope>
    <source>
        <strain evidence="13 14">AF25-6</strain>
    </source>
</reference>
<gene>
    <name evidence="13" type="ORF">DWY58_15470</name>
</gene>
<keyword evidence="4" id="KW-0479">Metal-binding</keyword>
<dbReference type="GO" id="GO:0006508">
    <property type="term" value="P:proteolysis"/>
    <property type="evidence" value="ECO:0007669"/>
    <property type="project" value="UniProtKB-KW"/>
</dbReference>
<comment type="cofactor">
    <cofactor evidence="10">
        <name>Zn(2+)</name>
        <dbReference type="ChEBI" id="CHEBI:29105"/>
    </cofactor>
    <text evidence="10">Binds 1 zinc ion per subunit.</text>
</comment>
<dbReference type="Gene3D" id="3.30.2010.10">
    <property type="entry name" value="Metalloproteases ('zincins'), catalytic domain"/>
    <property type="match status" value="1"/>
</dbReference>
<feature type="transmembrane region" description="Helical" evidence="11">
    <location>
        <begin position="12"/>
        <end position="36"/>
    </location>
</feature>
<keyword evidence="5 10" id="KW-0378">Hydrolase</keyword>
<dbReference type="GO" id="GO:0046872">
    <property type="term" value="F:metal ion binding"/>
    <property type="evidence" value="ECO:0007669"/>
    <property type="project" value="UniProtKB-KW"/>
</dbReference>
<comment type="similarity">
    <text evidence="10">Belongs to the peptidase M48 family.</text>
</comment>
<evidence type="ECO:0000259" key="12">
    <source>
        <dbReference type="Pfam" id="PF01435"/>
    </source>
</evidence>
<dbReference type="RefSeq" id="WP_117917787.1">
    <property type="nucleotide sequence ID" value="NZ_QRUB01000021.1"/>
</dbReference>
<evidence type="ECO:0000313" key="13">
    <source>
        <dbReference type="EMBL" id="RGR26327.1"/>
    </source>
</evidence>
<evidence type="ECO:0000256" key="8">
    <source>
        <dbReference type="ARBA" id="ARBA00023049"/>
    </source>
</evidence>
<protein>
    <submittedName>
        <fullName evidence="13">Peptidase M48</fullName>
    </submittedName>
</protein>
<dbReference type="PANTHER" id="PTHR43221:SF2">
    <property type="entry name" value="PROTEASE HTPX HOMOLOG"/>
    <property type="match status" value="1"/>
</dbReference>
<dbReference type="PANTHER" id="PTHR43221">
    <property type="entry name" value="PROTEASE HTPX"/>
    <property type="match status" value="1"/>
</dbReference>
<feature type="transmembrane region" description="Helical" evidence="11">
    <location>
        <begin position="56"/>
        <end position="77"/>
    </location>
</feature>
<name>A0A412E121_BACSE</name>
<evidence type="ECO:0000313" key="14">
    <source>
        <dbReference type="Proteomes" id="UP000284161"/>
    </source>
</evidence>
<keyword evidence="8 10" id="KW-0482">Metalloprotease</keyword>
<evidence type="ECO:0000256" key="9">
    <source>
        <dbReference type="ARBA" id="ARBA00023136"/>
    </source>
</evidence>
<dbReference type="InterPro" id="IPR050083">
    <property type="entry name" value="HtpX_protease"/>
</dbReference>
<evidence type="ECO:0000256" key="10">
    <source>
        <dbReference type="RuleBase" id="RU003983"/>
    </source>
</evidence>
<keyword evidence="7 11" id="KW-1133">Transmembrane helix</keyword>
<evidence type="ECO:0000256" key="1">
    <source>
        <dbReference type="ARBA" id="ARBA00022475"/>
    </source>
</evidence>
<sequence length="303" mass="34723">MKTTLRIFRFLFKLLLLSYVAVVNIILISAFYVLLLAVVEWVSPSFLPGLFARYGFAHHLVCSLPFYMVLLYILYSLSPLNVWLMRMKEGYRPLGGEERIRVERLLSEMGMERKLNIYCNRDARTNAVTFGFHTIGLTGGILQTASDEELKGVISHEVGHISHYDFVYQVLLFSMQSLGYRCLYGLFLIPALFFGLAGNLVIAVVPAVRFAVVGMARLWWSLYKLLHHTIYGISRIAEVNINKYAEYRCDTYAVRYGCGEGLLSFLRRLEVAETGGKRPSFTEYIMSTHPSTEKRIVRLEKLL</sequence>
<evidence type="ECO:0000256" key="7">
    <source>
        <dbReference type="ARBA" id="ARBA00022989"/>
    </source>
</evidence>
<dbReference type="GO" id="GO:0004222">
    <property type="term" value="F:metalloendopeptidase activity"/>
    <property type="evidence" value="ECO:0007669"/>
    <property type="project" value="InterPro"/>
</dbReference>
<keyword evidence="9 11" id="KW-0472">Membrane</keyword>
<keyword evidence="6 10" id="KW-0862">Zinc</keyword>